<dbReference type="RefSeq" id="WP_377185733.1">
    <property type="nucleotide sequence ID" value="NZ_JBHUPD010000002.1"/>
</dbReference>
<dbReference type="Proteomes" id="UP001597557">
    <property type="component" value="Unassembled WGS sequence"/>
</dbReference>
<keyword evidence="6" id="KW-1185">Reference proteome</keyword>
<evidence type="ECO:0000256" key="3">
    <source>
        <dbReference type="ARBA" id="ARBA00022777"/>
    </source>
</evidence>
<evidence type="ECO:0000313" key="5">
    <source>
        <dbReference type="EMBL" id="MFD2873220.1"/>
    </source>
</evidence>
<dbReference type="PIRSF" id="PIRSF006078">
    <property type="entry name" value="GlxK"/>
    <property type="match status" value="1"/>
</dbReference>
<accession>A0ABW5YD88</accession>
<evidence type="ECO:0000256" key="1">
    <source>
        <dbReference type="ARBA" id="ARBA00006284"/>
    </source>
</evidence>
<gene>
    <name evidence="5" type="ORF">ACFS5N_12115</name>
</gene>
<organism evidence="5 6">
    <name type="scientific">Mucilaginibacter ximonensis</name>
    <dbReference type="NCBI Taxonomy" id="538021"/>
    <lineage>
        <taxon>Bacteria</taxon>
        <taxon>Pseudomonadati</taxon>
        <taxon>Bacteroidota</taxon>
        <taxon>Sphingobacteriia</taxon>
        <taxon>Sphingobacteriales</taxon>
        <taxon>Sphingobacteriaceae</taxon>
        <taxon>Mucilaginibacter</taxon>
    </lineage>
</organism>
<dbReference type="Gene3D" id="3.40.50.10350">
    <property type="entry name" value="Glycerate kinase, domain 1"/>
    <property type="match status" value="1"/>
</dbReference>
<dbReference type="InterPro" id="IPR018193">
    <property type="entry name" value="Glyc_kinase_flavodox-like_fold"/>
</dbReference>
<evidence type="ECO:0000256" key="4">
    <source>
        <dbReference type="PIRNR" id="PIRNR006078"/>
    </source>
</evidence>
<dbReference type="InterPro" id="IPR004381">
    <property type="entry name" value="Glycerate_kinase"/>
</dbReference>
<dbReference type="GO" id="GO:0008887">
    <property type="term" value="F:glycerate kinase activity"/>
    <property type="evidence" value="ECO:0007669"/>
    <property type="project" value="UniProtKB-EC"/>
</dbReference>
<dbReference type="SUPFAM" id="SSF110738">
    <property type="entry name" value="Glycerate kinase I"/>
    <property type="match status" value="1"/>
</dbReference>
<dbReference type="EC" id="2.7.1.31" evidence="5"/>
<dbReference type="Pfam" id="PF02595">
    <property type="entry name" value="Gly_kinase"/>
    <property type="match status" value="1"/>
</dbReference>
<evidence type="ECO:0000313" key="6">
    <source>
        <dbReference type="Proteomes" id="UP001597557"/>
    </source>
</evidence>
<dbReference type="EMBL" id="JBHUPD010000002">
    <property type="protein sequence ID" value="MFD2873220.1"/>
    <property type="molecule type" value="Genomic_DNA"/>
</dbReference>
<dbReference type="PANTHER" id="PTHR21599">
    <property type="entry name" value="GLYCERATE KINASE"/>
    <property type="match status" value="1"/>
</dbReference>
<keyword evidence="3 4" id="KW-0418">Kinase</keyword>
<dbReference type="NCBIfam" id="TIGR00045">
    <property type="entry name" value="glycerate kinase"/>
    <property type="match status" value="1"/>
</dbReference>
<name>A0ABW5YD88_9SPHI</name>
<evidence type="ECO:0000256" key="2">
    <source>
        <dbReference type="ARBA" id="ARBA00022679"/>
    </source>
</evidence>
<reference evidence="6" key="1">
    <citation type="journal article" date="2019" name="Int. J. Syst. Evol. Microbiol.">
        <title>The Global Catalogue of Microorganisms (GCM) 10K type strain sequencing project: providing services to taxonomists for standard genome sequencing and annotation.</title>
        <authorList>
            <consortium name="The Broad Institute Genomics Platform"/>
            <consortium name="The Broad Institute Genome Sequencing Center for Infectious Disease"/>
            <person name="Wu L."/>
            <person name="Ma J."/>
        </authorList>
    </citation>
    <scope>NUCLEOTIDE SEQUENCE [LARGE SCALE GENOMIC DNA]</scope>
    <source>
        <strain evidence="6">KCTC 22437</strain>
    </source>
</reference>
<comment type="caution">
    <text evidence="5">The sequence shown here is derived from an EMBL/GenBank/DDBJ whole genome shotgun (WGS) entry which is preliminary data.</text>
</comment>
<dbReference type="Gene3D" id="3.90.1510.10">
    <property type="entry name" value="Glycerate kinase, domain 2"/>
    <property type="match status" value="1"/>
</dbReference>
<proteinExistence type="inferred from homology"/>
<dbReference type="PANTHER" id="PTHR21599:SF0">
    <property type="entry name" value="GLYCERATE KINASE"/>
    <property type="match status" value="1"/>
</dbReference>
<comment type="similarity">
    <text evidence="1 4">Belongs to the glycerate kinase type-1 family.</text>
</comment>
<keyword evidence="2 4" id="KW-0808">Transferase</keyword>
<protein>
    <submittedName>
        <fullName evidence="5">Glycerate kinase</fullName>
        <ecNumber evidence="5">2.7.1.31</ecNumber>
    </submittedName>
</protein>
<sequence length="375" mass="38679">MNIVIAPNAFKNALDARSAADAIAEGLLKSKPHAQCRIFPVADGGDGTGDLLIKHLKGERIEARAHDALGRPITTHFGLADAGKTAIIEMADASGLRQLKPTELNPLKANSYGTGELIKAALHKGVKKIVIGMGGSATIDGGIGILSALGIKFINTKGDELMATPGTLDDLVYIDTSGLDKCIQNCEIVILCDVDNRLLGNKGAAAVFGPQKGAASGDLPKLEGFLTKLADIALKQTGKYMAGIKHSGTAGGAAAAMYAFCNTKLVAGADTFLQLTNFNAALKDADLVITGEGSIDEQTLGGKAPVAVAIAAKQKGIKVIGVAGNVPTQPNTGLNQLFDQLININKTPVDLETALKNTRQNLILTAEQIGNGLGG</sequence>
<dbReference type="InterPro" id="IPR036129">
    <property type="entry name" value="Glycerate_kinase_sf"/>
</dbReference>
<dbReference type="InterPro" id="IPR018197">
    <property type="entry name" value="Glycerate_kinase_RE-like"/>
</dbReference>